<proteinExistence type="predicted"/>
<organism evidence="3 4">
    <name type="scientific">Streptosporangium album</name>
    <dbReference type="NCBI Taxonomy" id="47479"/>
    <lineage>
        <taxon>Bacteria</taxon>
        <taxon>Bacillati</taxon>
        <taxon>Actinomycetota</taxon>
        <taxon>Actinomycetes</taxon>
        <taxon>Streptosporangiales</taxon>
        <taxon>Streptosporangiaceae</taxon>
        <taxon>Streptosporangium</taxon>
    </lineage>
</organism>
<dbReference type="EMBL" id="JACHJU010000005">
    <property type="protein sequence ID" value="MBB4943361.1"/>
    <property type="molecule type" value="Genomic_DNA"/>
</dbReference>
<dbReference type="AlphaFoldDB" id="A0A7W7S5K6"/>
<protein>
    <recommendedName>
        <fullName evidence="2">IstB-like ATP-binding domain-containing protein</fullName>
    </recommendedName>
</protein>
<reference evidence="3 4" key="1">
    <citation type="submission" date="2020-08" db="EMBL/GenBank/DDBJ databases">
        <title>Sequencing the genomes of 1000 actinobacteria strains.</title>
        <authorList>
            <person name="Klenk H.-P."/>
        </authorList>
    </citation>
    <scope>NUCLEOTIDE SEQUENCE [LARGE SCALE GENOMIC DNA]</scope>
    <source>
        <strain evidence="3 4">DSM 43023</strain>
    </source>
</reference>
<dbReference type="RefSeq" id="WP_376773444.1">
    <property type="nucleotide sequence ID" value="NZ_BAABEK010000093.1"/>
</dbReference>
<evidence type="ECO:0000313" key="4">
    <source>
        <dbReference type="Proteomes" id="UP000534286"/>
    </source>
</evidence>
<name>A0A7W7S5K6_9ACTN</name>
<evidence type="ECO:0000313" key="3">
    <source>
        <dbReference type="EMBL" id="MBB4943361.1"/>
    </source>
</evidence>
<dbReference type="Pfam" id="PF01695">
    <property type="entry name" value="IstB_IS21"/>
    <property type="match status" value="1"/>
</dbReference>
<feature type="compositionally biased region" description="Low complexity" evidence="1">
    <location>
        <begin position="203"/>
        <end position="213"/>
    </location>
</feature>
<dbReference type="Proteomes" id="UP000534286">
    <property type="component" value="Unassembled WGS sequence"/>
</dbReference>
<comment type="caution">
    <text evidence="3">The sequence shown here is derived from an EMBL/GenBank/DDBJ whole genome shotgun (WGS) entry which is preliminary data.</text>
</comment>
<evidence type="ECO:0000259" key="2">
    <source>
        <dbReference type="Pfam" id="PF01695"/>
    </source>
</evidence>
<dbReference type="GO" id="GO:0006313">
    <property type="term" value="P:DNA transposition"/>
    <property type="evidence" value="ECO:0007669"/>
    <property type="project" value="InterPro"/>
</dbReference>
<dbReference type="GO" id="GO:0004803">
    <property type="term" value="F:transposase activity"/>
    <property type="evidence" value="ECO:0007669"/>
    <property type="project" value="InterPro"/>
</dbReference>
<feature type="domain" description="IstB-like ATP-binding" evidence="2">
    <location>
        <begin position="3"/>
        <end position="83"/>
    </location>
</feature>
<evidence type="ECO:0000256" key="1">
    <source>
        <dbReference type="SAM" id="MobiDB-lite"/>
    </source>
</evidence>
<dbReference type="InterPro" id="IPR027417">
    <property type="entry name" value="P-loop_NTPase"/>
</dbReference>
<accession>A0A7W7S5K6</accession>
<dbReference type="GO" id="GO:0005524">
    <property type="term" value="F:ATP binding"/>
    <property type="evidence" value="ECO:0007669"/>
    <property type="project" value="InterPro"/>
</dbReference>
<dbReference type="Gene3D" id="3.40.50.300">
    <property type="entry name" value="P-loop containing nucleotide triphosphate hydrolases"/>
    <property type="match status" value="1"/>
</dbReference>
<gene>
    <name evidence="3" type="ORF">FHR32_007761</name>
</gene>
<dbReference type="InterPro" id="IPR002611">
    <property type="entry name" value="IstB_ATP-bd"/>
</dbReference>
<sequence length="261" mass="28596">MIENLLRADLVVIDEVGFAPLDDTGAQLLFRFVAAAYERRALGIGSHWPFDQWGRFLSEHTTAVSLLDRLLHHSIVVATGRTVYAINPLSVARYRERHSVARAKSDHADAMTLASILRVDAACPCRPTPSWSIRYADQGAVAAVGRRLPGRRRSRRSHQRGLPPVSPNYLGFTAFPAGQSNMILSGTSGTLTGAEGMSHPRHAVPAARQAAAPKSRDETARVAHRRWRVAFSCARRVAWADAPLGDHLNDREDPTPTGMQA</sequence>
<feature type="region of interest" description="Disordered" evidence="1">
    <location>
        <begin position="195"/>
        <end position="219"/>
    </location>
</feature>
<dbReference type="GO" id="GO:0003677">
    <property type="term" value="F:DNA binding"/>
    <property type="evidence" value="ECO:0007669"/>
    <property type="project" value="InterPro"/>
</dbReference>
<keyword evidence="4" id="KW-1185">Reference proteome</keyword>